<comment type="caution">
    <text evidence="2">The sequence shown here is derived from an EMBL/GenBank/DDBJ whole genome shotgun (WGS) entry which is preliminary data.</text>
</comment>
<keyword evidence="3" id="KW-1185">Reference proteome</keyword>
<dbReference type="InterPro" id="IPR039307">
    <property type="entry name" value="LORELEI-like"/>
</dbReference>
<protein>
    <recommendedName>
        <fullName evidence="1">GPI-anchored protein LLG1-like domain-containing protein</fullName>
    </recommendedName>
</protein>
<sequence>MCMKWWKIDRKAALEAHETIGRILLQATKECDEDFQHKNYTILTSSCKGPRYPRDGCCNALSEFACPFVEKVNDDRTNCASTMFSYINLYGKYPPGLFANLCTKDKEGLLCPDAPKSSGAPFAHPALLLLTSGFLVSLALNHGDIIIVPC</sequence>
<dbReference type="Proteomes" id="UP001472677">
    <property type="component" value="Unassembled WGS sequence"/>
</dbReference>
<gene>
    <name evidence="2" type="ORF">V6N12_060386</name>
</gene>
<dbReference type="EMBL" id="JBBPBM010000036">
    <property type="protein sequence ID" value="KAK8529608.1"/>
    <property type="molecule type" value="Genomic_DNA"/>
</dbReference>
<dbReference type="PANTHER" id="PTHR31533">
    <property type="entry name" value="GPI-ANCHORED PROTEIN LLG1-RELATED-RELATED"/>
    <property type="match status" value="1"/>
</dbReference>
<dbReference type="InterPro" id="IPR058888">
    <property type="entry name" value="LLG1-like"/>
</dbReference>
<reference evidence="2 3" key="1">
    <citation type="journal article" date="2024" name="G3 (Bethesda)">
        <title>Genome assembly of Hibiscus sabdariffa L. provides insights into metabolisms of medicinal natural products.</title>
        <authorList>
            <person name="Kim T."/>
        </authorList>
    </citation>
    <scope>NUCLEOTIDE SEQUENCE [LARGE SCALE GENOMIC DNA]</scope>
    <source>
        <strain evidence="2">TK-2024</strain>
        <tissue evidence="2">Old leaves</tissue>
    </source>
</reference>
<dbReference type="Pfam" id="PF26578">
    <property type="entry name" value="LLG1"/>
    <property type="match status" value="1"/>
</dbReference>
<evidence type="ECO:0000313" key="2">
    <source>
        <dbReference type="EMBL" id="KAK8529608.1"/>
    </source>
</evidence>
<feature type="domain" description="GPI-anchored protein LLG1-like" evidence="1">
    <location>
        <begin position="34"/>
        <end position="109"/>
    </location>
</feature>
<evidence type="ECO:0000313" key="3">
    <source>
        <dbReference type="Proteomes" id="UP001472677"/>
    </source>
</evidence>
<accession>A0ABR2D4A0</accession>
<dbReference type="PANTHER" id="PTHR31533:SF35">
    <property type="entry name" value="GPI-ANCHORED PROTEIN LLG2-RELATED"/>
    <property type="match status" value="1"/>
</dbReference>
<evidence type="ECO:0000259" key="1">
    <source>
        <dbReference type="Pfam" id="PF26578"/>
    </source>
</evidence>
<name>A0ABR2D4A0_9ROSI</name>
<proteinExistence type="predicted"/>
<organism evidence="2 3">
    <name type="scientific">Hibiscus sabdariffa</name>
    <name type="common">roselle</name>
    <dbReference type="NCBI Taxonomy" id="183260"/>
    <lineage>
        <taxon>Eukaryota</taxon>
        <taxon>Viridiplantae</taxon>
        <taxon>Streptophyta</taxon>
        <taxon>Embryophyta</taxon>
        <taxon>Tracheophyta</taxon>
        <taxon>Spermatophyta</taxon>
        <taxon>Magnoliopsida</taxon>
        <taxon>eudicotyledons</taxon>
        <taxon>Gunneridae</taxon>
        <taxon>Pentapetalae</taxon>
        <taxon>rosids</taxon>
        <taxon>malvids</taxon>
        <taxon>Malvales</taxon>
        <taxon>Malvaceae</taxon>
        <taxon>Malvoideae</taxon>
        <taxon>Hibiscus</taxon>
    </lineage>
</organism>